<evidence type="ECO:0000256" key="1">
    <source>
        <dbReference type="SAM" id="Phobius"/>
    </source>
</evidence>
<dbReference type="EMBL" id="CP159218">
    <property type="protein sequence ID" value="XCG64309.1"/>
    <property type="molecule type" value="Genomic_DNA"/>
</dbReference>
<feature type="transmembrane region" description="Helical" evidence="1">
    <location>
        <begin position="135"/>
        <end position="152"/>
    </location>
</feature>
<reference evidence="2" key="1">
    <citation type="submission" date="2024-05" db="EMBL/GenBank/DDBJ databases">
        <authorList>
            <person name="Cai S.Y."/>
            <person name="Jin L.M."/>
            <person name="Li H.R."/>
        </authorList>
    </citation>
    <scope>NUCLEOTIDE SEQUENCE</scope>
    <source>
        <strain evidence="2">A5-74</strain>
    </source>
</reference>
<accession>A0AAU8DPS3</accession>
<organism evidence="2">
    <name type="scientific">Nakamurella sp. A5-74</name>
    <dbReference type="NCBI Taxonomy" id="3158264"/>
    <lineage>
        <taxon>Bacteria</taxon>
        <taxon>Bacillati</taxon>
        <taxon>Actinomycetota</taxon>
        <taxon>Actinomycetes</taxon>
        <taxon>Nakamurellales</taxon>
        <taxon>Nakamurellaceae</taxon>
        <taxon>Nakamurella</taxon>
    </lineage>
</organism>
<dbReference type="PANTHER" id="PTHR32251">
    <property type="entry name" value="3-OXO-5-ALPHA-STEROID 4-DEHYDROGENASE"/>
    <property type="match status" value="1"/>
</dbReference>
<protein>
    <submittedName>
        <fullName evidence="2">DUF1295 domain-containing protein</fullName>
    </submittedName>
</protein>
<gene>
    <name evidence="2" type="ORF">ABLG96_02865</name>
</gene>
<evidence type="ECO:0000313" key="2">
    <source>
        <dbReference type="EMBL" id="XCG64309.1"/>
    </source>
</evidence>
<dbReference type="Pfam" id="PF06966">
    <property type="entry name" value="DUF1295"/>
    <property type="match status" value="1"/>
</dbReference>
<feature type="transmembrane region" description="Helical" evidence="1">
    <location>
        <begin position="6"/>
        <end position="25"/>
    </location>
</feature>
<feature type="transmembrane region" description="Helical" evidence="1">
    <location>
        <begin position="62"/>
        <end position="83"/>
    </location>
</feature>
<dbReference type="InterPro" id="IPR010721">
    <property type="entry name" value="UstE-like"/>
</dbReference>
<proteinExistence type="predicted"/>
<feature type="transmembrane region" description="Helical" evidence="1">
    <location>
        <begin position="37"/>
        <end position="56"/>
    </location>
</feature>
<feature type="transmembrane region" description="Helical" evidence="1">
    <location>
        <begin position="191"/>
        <end position="222"/>
    </location>
</feature>
<dbReference type="AlphaFoldDB" id="A0AAU8DPS3"/>
<keyword evidence="1" id="KW-1133">Transmembrane helix</keyword>
<dbReference type="Gene3D" id="1.20.120.1630">
    <property type="match status" value="1"/>
</dbReference>
<dbReference type="RefSeq" id="WP_353649922.1">
    <property type="nucleotide sequence ID" value="NZ_CP159218.1"/>
</dbReference>
<dbReference type="PROSITE" id="PS50244">
    <property type="entry name" value="S5A_REDUCTASE"/>
    <property type="match status" value="1"/>
</dbReference>
<sequence>MTPFWAVLLSALGAVLLIMAASFVVGRITGKYSIIDAVWGPGFVVVAWVSFLVTLGDGTPTLRWIVLAMVTIWGLRLGIYILLRNHGLPEDERYTEMLQDSGPSAIVRKVQLPQGLAMWFVSIPVQLAMLLERPAWWVVVIGIVVWAIGLFFESVGDSQLAAFKKDSANKGKVMRFGLWRYTRHPNYFGDAAVWTGIFLTVAWTWVGWLTVLSPVAMIYLLVNKTGKALTEKRMSKSKPGYAEYVEATSGFFPLPPKKGPLQQIEKSPS</sequence>
<keyword evidence="1" id="KW-0472">Membrane</keyword>
<name>A0AAU8DPS3_9ACTN</name>
<dbReference type="PANTHER" id="PTHR32251:SF17">
    <property type="entry name" value="STEROID 5-ALPHA REDUCTASE C-TERMINAL DOMAIN-CONTAINING PROTEIN"/>
    <property type="match status" value="1"/>
</dbReference>
<dbReference type="GO" id="GO:0016020">
    <property type="term" value="C:membrane"/>
    <property type="evidence" value="ECO:0007669"/>
    <property type="project" value="TreeGrafter"/>
</dbReference>
<keyword evidence="1" id="KW-0812">Transmembrane</keyword>